<accession>A0AAJ5ZF14</accession>
<protein>
    <recommendedName>
        <fullName evidence="4">HTH luxR-type domain-containing protein</fullName>
    </recommendedName>
</protein>
<dbReference type="PANTHER" id="PTHR44688:SF16">
    <property type="entry name" value="DNA-BINDING TRANSCRIPTIONAL ACTIVATOR DEVR_DOSR"/>
    <property type="match status" value="1"/>
</dbReference>
<reference evidence="7 8" key="1">
    <citation type="submission" date="2019-11" db="EMBL/GenBank/DDBJ databases">
        <authorList>
            <person name="Cho J.-C."/>
        </authorList>
    </citation>
    <scope>NUCLEOTIDE SEQUENCE [LARGE SCALE GENOMIC DNA]</scope>
    <source>
        <strain evidence="6 7">JH1073</strain>
        <strain evidence="5 8">JH702</strain>
    </source>
</reference>
<evidence type="ECO:0000313" key="7">
    <source>
        <dbReference type="Proteomes" id="UP001219901"/>
    </source>
</evidence>
<keyword evidence="7" id="KW-1185">Reference proteome</keyword>
<dbReference type="PROSITE" id="PS50043">
    <property type="entry name" value="HTH_LUXR_2"/>
    <property type="match status" value="1"/>
</dbReference>
<dbReference type="PROSITE" id="PS00622">
    <property type="entry name" value="HTH_LUXR_1"/>
    <property type="match status" value="1"/>
</dbReference>
<keyword evidence="2" id="KW-0238">DNA-binding</keyword>
<dbReference type="PANTHER" id="PTHR44688">
    <property type="entry name" value="DNA-BINDING TRANSCRIPTIONAL ACTIVATOR DEVR_DOSR"/>
    <property type="match status" value="1"/>
</dbReference>
<evidence type="ECO:0000313" key="8">
    <source>
        <dbReference type="Proteomes" id="UP001321249"/>
    </source>
</evidence>
<dbReference type="Pfam" id="PF00196">
    <property type="entry name" value="GerE"/>
    <property type="match status" value="1"/>
</dbReference>
<evidence type="ECO:0000313" key="6">
    <source>
        <dbReference type="EMBL" id="WFG39790.1"/>
    </source>
</evidence>
<dbReference type="EMBL" id="CP046147">
    <property type="protein sequence ID" value="WFG39790.1"/>
    <property type="molecule type" value="Genomic_DNA"/>
</dbReference>
<dbReference type="GO" id="GO:0006355">
    <property type="term" value="P:regulation of DNA-templated transcription"/>
    <property type="evidence" value="ECO:0007669"/>
    <property type="project" value="InterPro"/>
</dbReference>
<dbReference type="AlphaFoldDB" id="A0AAJ5ZF14"/>
<dbReference type="EMBL" id="WMBE01000001">
    <property type="protein sequence ID" value="MDG0865456.1"/>
    <property type="molecule type" value="Genomic_DNA"/>
</dbReference>
<dbReference type="SUPFAM" id="SSF46894">
    <property type="entry name" value="C-terminal effector domain of the bipartite response regulators"/>
    <property type="match status" value="1"/>
</dbReference>
<evidence type="ECO:0000256" key="3">
    <source>
        <dbReference type="ARBA" id="ARBA00023163"/>
    </source>
</evidence>
<dbReference type="GO" id="GO:0003677">
    <property type="term" value="F:DNA binding"/>
    <property type="evidence" value="ECO:0007669"/>
    <property type="project" value="UniProtKB-KW"/>
</dbReference>
<proteinExistence type="predicted"/>
<evidence type="ECO:0000259" key="4">
    <source>
        <dbReference type="PROSITE" id="PS50043"/>
    </source>
</evidence>
<dbReference type="SMART" id="SM00421">
    <property type="entry name" value="HTH_LUXR"/>
    <property type="match status" value="1"/>
</dbReference>
<dbReference type="InterPro" id="IPR000792">
    <property type="entry name" value="Tscrpt_reg_LuxR_C"/>
</dbReference>
<dbReference type="Proteomes" id="UP001321249">
    <property type="component" value="Unassembled WGS sequence"/>
</dbReference>
<dbReference type="PRINTS" id="PR00038">
    <property type="entry name" value="HTHLUXR"/>
</dbReference>
<sequence>MVVGAIQAAYKGGATYSPGINRVLANYPTYTDRNLVGSDLTERELDVIQLLATGSENKEISTDLAISNSSVQLHMTSIFGKLNVKNRTEAVIVAVRNGIVVIDD</sequence>
<evidence type="ECO:0000256" key="1">
    <source>
        <dbReference type="ARBA" id="ARBA00023015"/>
    </source>
</evidence>
<dbReference type="CDD" id="cd06170">
    <property type="entry name" value="LuxR_C_like"/>
    <property type="match status" value="1"/>
</dbReference>
<keyword evidence="1" id="KW-0805">Transcription regulation</keyword>
<name>A0AAJ5ZF14_9CHLR</name>
<gene>
    <name evidence="5" type="ORF">GKO46_00010</name>
    <name evidence="6" type="ORF">GKO48_09210</name>
</gene>
<reference evidence="6" key="2">
    <citation type="journal article" date="2023" name="Nat. Commun.">
        <title>Cultivation of marine bacteria of the SAR202 clade.</title>
        <authorList>
            <person name="Lim Y."/>
            <person name="Seo J.H."/>
            <person name="Giovannoni S.J."/>
            <person name="Kang I."/>
            <person name="Cho J.C."/>
        </authorList>
    </citation>
    <scope>NUCLEOTIDE SEQUENCE</scope>
    <source>
        <strain evidence="6">JH1073</strain>
    </source>
</reference>
<dbReference type="Proteomes" id="UP001219901">
    <property type="component" value="Chromosome"/>
</dbReference>
<evidence type="ECO:0000256" key="2">
    <source>
        <dbReference type="ARBA" id="ARBA00023125"/>
    </source>
</evidence>
<dbReference type="Gene3D" id="1.10.10.10">
    <property type="entry name" value="Winged helix-like DNA-binding domain superfamily/Winged helix DNA-binding domain"/>
    <property type="match status" value="1"/>
</dbReference>
<reference evidence="7" key="3">
    <citation type="submission" date="2023-06" db="EMBL/GenBank/DDBJ databases">
        <title>Pangenomics reveal diversification of enzyme families and niche specialization in globally abundant SAR202 bacteria.</title>
        <authorList>
            <person name="Saw J.H.W."/>
        </authorList>
    </citation>
    <scope>NUCLEOTIDE SEQUENCE [LARGE SCALE GENOMIC DNA]</scope>
    <source>
        <strain evidence="7">JH1073</strain>
    </source>
</reference>
<organism evidence="6 7">
    <name type="scientific">Candidatus Lucifugimonas marina</name>
    <dbReference type="NCBI Taxonomy" id="3038979"/>
    <lineage>
        <taxon>Bacteria</taxon>
        <taxon>Bacillati</taxon>
        <taxon>Chloroflexota</taxon>
        <taxon>Dehalococcoidia</taxon>
        <taxon>SAR202 cluster</taxon>
        <taxon>Candidatus Lucifugimonadales</taxon>
        <taxon>Candidatus Lucifugimonadaceae</taxon>
        <taxon>Candidatus Lucifugimonas</taxon>
    </lineage>
</organism>
<feature type="domain" description="HTH luxR-type" evidence="4">
    <location>
        <begin position="33"/>
        <end position="98"/>
    </location>
</feature>
<dbReference type="InterPro" id="IPR036388">
    <property type="entry name" value="WH-like_DNA-bd_sf"/>
</dbReference>
<keyword evidence="3" id="KW-0804">Transcription</keyword>
<evidence type="ECO:0000313" key="5">
    <source>
        <dbReference type="EMBL" id="MDG0865456.1"/>
    </source>
</evidence>
<dbReference type="RefSeq" id="WP_342835675.1">
    <property type="nucleotide sequence ID" value="NZ_CP046146.1"/>
</dbReference>
<dbReference type="InterPro" id="IPR016032">
    <property type="entry name" value="Sig_transdc_resp-reg_C-effctor"/>
</dbReference>